<dbReference type="InterPro" id="IPR016035">
    <property type="entry name" value="Acyl_Trfase/lysoPLipase"/>
</dbReference>
<dbReference type="InterPro" id="IPR014043">
    <property type="entry name" value="Acyl_transferase_dom"/>
</dbReference>
<evidence type="ECO:0000259" key="12">
    <source>
        <dbReference type="PROSITE" id="PS52019"/>
    </source>
</evidence>
<dbReference type="InterPro" id="IPR020806">
    <property type="entry name" value="PKS_PP-bd"/>
</dbReference>
<dbReference type="Pfam" id="PF21089">
    <property type="entry name" value="PKS_DH_N"/>
    <property type="match status" value="1"/>
</dbReference>
<keyword evidence="14" id="KW-1185">Reference proteome</keyword>
<dbReference type="InterPro" id="IPR018201">
    <property type="entry name" value="Ketoacyl_synth_AS"/>
</dbReference>
<dbReference type="InterPro" id="IPR036736">
    <property type="entry name" value="ACP-like_sf"/>
</dbReference>
<feature type="region of interest" description="N-terminal hotdog fold" evidence="9">
    <location>
        <begin position="939"/>
        <end position="1072"/>
    </location>
</feature>
<evidence type="ECO:0000256" key="5">
    <source>
        <dbReference type="ARBA" id="ARBA00022679"/>
    </source>
</evidence>
<dbReference type="InterPro" id="IPR032821">
    <property type="entry name" value="PKS_assoc"/>
</dbReference>
<feature type="domain" description="PKS/mFAS DH" evidence="12">
    <location>
        <begin position="939"/>
        <end position="1235"/>
    </location>
</feature>
<keyword evidence="5" id="KW-0808">Transferase</keyword>
<dbReference type="InterPro" id="IPR042104">
    <property type="entry name" value="PKS_dehydratase_sf"/>
</dbReference>
<dbReference type="InterPro" id="IPR014030">
    <property type="entry name" value="Ketoacyl_synth_N"/>
</dbReference>
<dbReference type="CDD" id="cd02440">
    <property type="entry name" value="AdoMet_MTases"/>
    <property type="match status" value="1"/>
</dbReference>
<dbReference type="Gene3D" id="1.10.1200.10">
    <property type="entry name" value="ACP-like"/>
    <property type="match status" value="1"/>
</dbReference>
<dbReference type="InterPro" id="IPR009081">
    <property type="entry name" value="PP-bd_ACP"/>
</dbReference>
<dbReference type="Pfam" id="PF14765">
    <property type="entry name" value="PS-DH"/>
    <property type="match status" value="1"/>
</dbReference>
<dbReference type="EMBL" id="JARVKF010000007">
    <property type="protein sequence ID" value="KAK9426030.1"/>
    <property type="molecule type" value="Genomic_DNA"/>
</dbReference>
<evidence type="ECO:0000256" key="7">
    <source>
        <dbReference type="ARBA" id="ARBA00023002"/>
    </source>
</evidence>
<dbReference type="InterPro" id="IPR013968">
    <property type="entry name" value="PKS_KR"/>
</dbReference>
<dbReference type="Pfam" id="PF00698">
    <property type="entry name" value="Acyl_transf_1"/>
    <property type="match status" value="1"/>
</dbReference>
<dbReference type="SUPFAM" id="SSF55048">
    <property type="entry name" value="Probable ACP-binding domain of malonyl-CoA ACP transacylase"/>
    <property type="match status" value="1"/>
</dbReference>
<dbReference type="InterPro" id="IPR013217">
    <property type="entry name" value="Methyltransf_12"/>
</dbReference>
<dbReference type="SUPFAM" id="SSF52777">
    <property type="entry name" value="CoA-dependent acyltransferases"/>
    <property type="match status" value="2"/>
</dbReference>
<dbReference type="PROSITE" id="PS52004">
    <property type="entry name" value="KS3_2"/>
    <property type="match status" value="1"/>
</dbReference>
<evidence type="ECO:0000256" key="9">
    <source>
        <dbReference type="PROSITE-ProRule" id="PRU01363"/>
    </source>
</evidence>
<dbReference type="SMART" id="SM00825">
    <property type="entry name" value="PKS_KS"/>
    <property type="match status" value="1"/>
</dbReference>
<dbReference type="InterPro" id="IPR036291">
    <property type="entry name" value="NAD(P)-bd_dom_sf"/>
</dbReference>
<dbReference type="InterPro" id="IPR016036">
    <property type="entry name" value="Malonyl_transacylase_ACP-bd"/>
</dbReference>
<keyword evidence="1" id="KW-0596">Phosphopantetheine</keyword>
<feature type="domain" description="Ketosynthase family 3 (KS3)" evidence="11">
    <location>
        <begin position="5"/>
        <end position="438"/>
    </location>
</feature>
<dbReference type="InterPro" id="IPR049551">
    <property type="entry name" value="PKS_DH_C"/>
</dbReference>
<dbReference type="InterPro" id="IPR020807">
    <property type="entry name" value="PKS_DH"/>
</dbReference>
<dbReference type="InterPro" id="IPR016039">
    <property type="entry name" value="Thiolase-like"/>
</dbReference>
<sequence length="2978" mass="329374">MPSQVEDIAIIGSACRFPGDATTLAKLWSLLSSPRPVATNTSGFEGYYHENGQYHGHTNVREAYLLGQDEVKRQFDAGFFGINPAEASTMDPQSRLLLEVVYESLETSGQTIEDLKGSNTAVYVGQMVNDYEILMYRDHDTMGTYHATGTSRAMMSNRVSHFFDWHGPSITIDTACSSSLVAVHYAIQQLRSGHSHVAVVAGSNLILDANFFIAESNLQMLSPEGRSRMWDANANGYARGEGVAAIILKMRREAEADGDGIECIIRETALNQDGKTPGLTLPSASAQAQLIRDCYVQAGLDISMDSDRPQYYEAHGTGTPAGDPIEAEAISSTFFPAGRKPAGHLSSTESPLYTIIGHTEGTAGIAGLLRASLALQNATIPPNLLFERLNPHIQPFYDNLHIPTSLTPWPAMATSTPRRASVNSFGFGGTNAHAILESYTQPAQPSRPSHTNQSVFLPFVFSAASEVSLKLYLSRFRDYLQGSSGVDDLSDIAYSLYAKRTRLSVATAIGASTFKELSEKLVAKLETVQTGPKMRVGVRVTHRPIDAGKPRVLGVFTGQGAQWARMGYELLSESPTSRRIITNLQSKLDQLPNADHPAWSLLQELGRDVSSSRVMEAEISQPLCTAIQILQVDLMRSAGIEFAAVIGHSSGEIAAAYAAHLISAEDAICIAYYRGLLAGHPSDQKGAMMAVGTSAEDAQDLLDFPEFKYRACIAAVNSATSVTLSGDVDALEELKIVFKDEKKPVRTLRVDKAYHSHHMDPLSAKYLSVLTTLDIQVGPGADVHWLSSVYGSKLDDLNDLKGPYWCRNMTSPVLFMQAVERACDFLGVPDMVVELGPHPALKGPTIQVIHDTISQDSPYTGLFQRGVSATTSLADGLGYVWTYLGKQVVDLQSYNRFVTGGQSFKLVKDLPGYAWDHGNEYWHESRFAKAARLRSNPVHELLGHLTPDSTEQDMRWRHILRLSEMKWLEGHRLQNLVVFPASGYIASVLEAAVLLCKSEPVTLVEIYNVEIISALVFGSDNLNIEIILTFANITRHRKGMIEASFKYHASGQDTNQLELKACGHVRIQLGQPCRTSLPARRPRLSNLLPVSKERFYDAALQLDYQYSGQFRALERLERKLGAATGFISIIERSNLLVHPGLLDAAFQSLFLTHSAPGDGAYSTLTVPRRIGRITVNPSLHKEKAQNAVAFDSTTQLTFTPPSRFCDIDLYPEGFDHAMMQIEALEEIPLSRQTSKDDTEAFANILWDVAVPNAERVTYDAPATSDQLEWRHLVERVAAHHLRVLKEDIPSDHPSRTEGPYKRLFEPTRGTSTLSCAKDISPQAYWEHDTAESIAAKCEPYADRIDIKLLAAFGENLIETVKRGKPAMDDQSKAVWMDEWYANGFGISTYASSMAQILKQIAHRYPRMHILEIRRDMGAATKAILDHLGQTFATFTVTGPTSDNFIDGRDDILFHPSDLSKGLHQQGLFESSYDVIVASLSLHTTVDLDATLRNVRRLLRPGGYLLALELLPSAGLFFDVIFGSSPDWWHVSEERQTPSPAVALSEWDSLLRNASFSGIDICAPDDHGLVPFSIFASQAVNEKISFLREPLSLAPPGSASPTLVPDLLILAENDGKTLELSDKISEVLAPYLGASGSTCSISNFASANISPNTVLLCLADLSKSIFERLDSDSWKSLKMILLHPGTVCWVTHGRLAENPYSNMMVGLVRSAVRENPALDYLFLDFDDACRINHCAIAENLLRHMAVSRWRQQDGLHITAERELVVDMTGQIMIPRVVMNAEMNDRYNSSRREIRRLARSCHHPIGIHQSNSLWDIEMHSAPCATDGKNTQIHTTQSLVSPIRVAEFTYMFLVLGEDHVSKEAKIALSPRNGSHVFTHGNLSVAVQIPSKFTSLLLRMTALHLAASMALRGLAKGDKVLVFEPSLEFAFVIAQEASLLGVQVTCATENENPSDREHHAWLVLHTATSARGLSRLANDGFSAFIDMSPLDTSSPTGARIADACPLHCRKEYARSLFGEMAQEPSGSHVEAISGRLIRSVTWACNFLAHPPELDFGNSPAVATNTSPEWHDAGASLEVFTWNTISEVSIKVRPVDSQISFADNKTYWLVGLSGGLGLSLCEWMVQHGARYFVITSRKPKVESKWLDEMDARGVVVKIMSCDVTQRDQVFALHDEIRVCMPVIAGVVQGAMVLQDTTIQNMTLEQLLEVTRPKVEGSIHLNDIFQEYTLDFFVFLSSVSSVIGNHGQANYGAANTFMASVAEQRRRRGLAASVIHIGFIIGVGLLTRTKKSSDMVDAITRAGGFVPTSERDFHQLFGEAVLAGRPGSTAPISLVSGLRKITQSEEHPPVWESWPQMSHFVVTREKDTTRKDGNIGTHMSVKECLAAAHDSDEVYSIIWDAFICKIASQFKLNVSQIDPTELGDMRFEQMGIDSLTAVEVRAWFMTTLEVNIPVLKILSGSSVRELVLIATETVPSQLVPGIKGHLSGQPGSVGSATSQETAELDSDTYSEVPSQHNEEITAGSNPGIDYDNPLSATVSGLSIRRSVPVSFTQARFYPSGLFLEDRVGLNHTVWAHITGHVQLERLRNAIKALQRQHEILRTAFFNHDGQQMQHILDTGPLHLEYQQIREESDAADIAMSIQKKYVYDVARGETVRMILLSRPETDDVLVIGLHPLVLDATSFQIFCKWLAFHYNYPHATRRVKQFADCSEKRHRDLKAGKYQVELEYWRREFTTPPPPLPLLTLAKVQERCALIAYENVRGHCKIDSTTRRNIASLCRRLKATPFHFYLAVLRALLLRYTTGGEDVTIAVAESGRGDDAEEMDVIGPLYNLLLVRLRSDSTTKFESLLEATRAKTLDALANSKLPYTVLVKELGLQRTAQHFPFFQVFADYRMGQSETATLGEDSKLKFMGFDLNVPYDVYLDTIDDPIGDCTHHFFLRRDLFDEPQAEQLSRSYERLVRCFAVRPETVVGDVDLFEPGGSLM</sequence>
<dbReference type="Pfam" id="PF00550">
    <property type="entry name" value="PP-binding"/>
    <property type="match status" value="1"/>
</dbReference>
<dbReference type="InterPro" id="IPR049900">
    <property type="entry name" value="PKS_mFAS_DH"/>
</dbReference>
<evidence type="ECO:0000256" key="3">
    <source>
        <dbReference type="ARBA" id="ARBA00022598"/>
    </source>
</evidence>
<dbReference type="SUPFAM" id="SSF53901">
    <property type="entry name" value="Thiolase-like"/>
    <property type="match status" value="1"/>
</dbReference>
<dbReference type="SUPFAM" id="SSF51735">
    <property type="entry name" value="NAD(P)-binding Rossmann-fold domains"/>
    <property type="match status" value="1"/>
</dbReference>
<feature type="compositionally biased region" description="Polar residues" evidence="10">
    <location>
        <begin position="2483"/>
        <end position="2495"/>
    </location>
</feature>
<dbReference type="SUPFAM" id="SSF52151">
    <property type="entry name" value="FabD/lysophospholipase-like"/>
    <property type="match status" value="1"/>
</dbReference>
<evidence type="ECO:0000313" key="13">
    <source>
        <dbReference type="EMBL" id="KAK9426030.1"/>
    </source>
</evidence>
<dbReference type="InterPro" id="IPR006162">
    <property type="entry name" value="Ppantetheine_attach_site"/>
</dbReference>
<dbReference type="SMART" id="SM00822">
    <property type="entry name" value="PKS_KR"/>
    <property type="match status" value="1"/>
</dbReference>
<dbReference type="SUPFAM" id="SSF53335">
    <property type="entry name" value="S-adenosyl-L-methionine-dependent methyltransferases"/>
    <property type="match status" value="1"/>
</dbReference>
<dbReference type="InterPro" id="IPR049552">
    <property type="entry name" value="PKS_DH_N"/>
</dbReference>
<keyword evidence="7" id="KW-0560">Oxidoreductase</keyword>
<evidence type="ECO:0000256" key="10">
    <source>
        <dbReference type="SAM" id="MobiDB-lite"/>
    </source>
</evidence>
<keyword evidence="3" id="KW-0436">Ligase</keyword>
<gene>
    <name evidence="13" type="ORF">SUNI508_12654</name>
</gene>
<keyword evidence="8" id="KW-0511">Multifunctional enzyme</keyword>
<dbReference type="InterPro" id="IPR029063">
    <property type="entry name" value="SAM-dependent_MTases_sf"/>
</dbReference>
<dbReference type="SMART" id="SM00823">
    <property type="entry name" value="PKS_PP"/>
    <property type="match status" value="1"/>
</dbReference>
<dbReference type="Proteomes" id="UP001408356">
    <property type="component" value="Unassembled WGS sequence"/>
</dbReference>
<name>A0ABR2VHZ7_9PEZI</name>
<dbReference type="InterPro" id="IPR001242">
    <property type="entry name" value="Condensation_dom"/>
</dbReference>
<dbReference type="PROSITE" id="PS52019">
    <property type="entry name" value="PKS_MFAS_DH"/>
    <property type="match status" value="1"/>
</dbReference>
<proteinExistence type="predicted"/>
<dbReference type="InterPro" id="IPR057326">
    <property type="entry name" value="KR_dom"/>
</dbReference>
<dbReference type="PROSITE" id="PS00012">
    <property type="entry name" value="PHOSPHOPANTETHEINE"/>
    <property type="match status" value="1"/>
</dbReference>
<dbReference type="Pfam" id="PF08659">
    <property type="entry name" value="KR"/>
    <property type="match status" value="1"/>
</dbReference>
<comment type="caution">
    <text evidence="13">The sequence shown here is derived from an EMBL/GenBank/DDBJ whole genome shotgun (WGS) entry which is preliminary data.</text>
</comment>
<dbReference type="Pfam" id="PF16197">
    <property type="entry name" value="KAsynt_C_assoc"/>
    <property type="match status" value="1"/>
</dbReference>
<dbReference type="InterPro" id="IPR001227">
    <property type="entry name" value="Ac_transferase_dom_sf"/>
</dbReference>
<feature type="active site" description="Proton donor; for dehydratase activity" evidence="9">
    <location>
        <position position="1143"/>
    </location>
</feature>
<dbReference type="SUPFAM" id="SSF47336">
    <property type="entry name" value="ACP-like"/>
    <property type="match status" value="1"/>
</dbReference>
<keyword evidence="4" id="KW-0489">Methyltransferase</keyword>
<evidence type="ECO:0000256" key="8">
    <source>
        <dbReference type="ARBA" id="ARBA00023268"/>
    </source>
</evidence>
<dbReference type="Gene3D" id="3.40.366.10">
    <property type="entry name" value="Malonyl-Coenzyme A Acyl Carrier Protein, domain 2"/>
    <property type="match status" value="1"/>
</dbReference>
<dbReference type="CDD" id="cd19532">
    <property type="entry name" value="C_PKS-NRPS"/>
    <property type="match status" value="1"/>
</dbReference>
<dbReference type="PROSITE" id="PS00606">
    <property type="entry name" value="KS3_1"/>
    <property type="match status" value="1"/>
</dbReference>
<dbReference type="CDD" id="cd00833">
    <property type="entry name" value="PKS"/>
    <property type="match status" value="1"/>
</dbReference>
<dbReference type="Gene3D" id="3.30.559.10">
    <property type="entry name" value="Chloramphenicol acetyltransferase-like domain"/>
    <property type="match status" value="1"/>
</dbReference>
<reference evidence="13 14" key="1">
    <citation type="journal article" date="2024" name="J. Plant Pathol.">
        <title>Sequence and assembly of the genome of Seiridium unicorne, isolate CBS 538.82, causal agent of cypress canker disease.</title>
        <authorList>
            <person name="Scali E."/>
            <person name="Rocca G.D."/>
            <person name="Danti R."/>
            <person name="Garbelotto M."/>
            <person name="Barberini S."/>
            <person name="Baroncelli R."/>
            <person name="Emiliani G."/>
        </authorList>
    </citation>
    <scope>NUCLEOTIDE SEQUENCE [LARGE SCALE GENOMIC DNA]</scope>
    <source>
        <strain evidence="13 14">BM-138-508</strain>
    </source>
</reference>
<dbReference type="Pfam" id="PF00109">
    <property type="entry name" value="ketoacyl-synt"/>
    <property type="match status" value="1"/>
</dbReference>
<evidence type="ECO:0000259" key="11">
    <source>
        <dbReference type="PROSITE" id="PS52004"/>
    </source>
</evidence>
<dbReference type="InterPro" id="IPR014031">
    <property type="entry name" value="Ketoacyl_synth_C"/>
</dbReference>
<dbReference type="Pfam" id="PF02801">
    <property type="entry name" value="Ketoacyl-synt_C"/>
    <property type="match status" value="1"/>
</dbReference>
<dbReference type="Pfam" id="PF08242">
    <property type="entry name" value="Methyltransf_12"/>
    <property type="match status" value="1"/>
</dbReference>
<evidence type="ECO:0000256" key="2">
    <source>
        <dbReference type="ARBA" id="ARBA00022553"/>
    </source>
</evidence>
<organism evidence="13 14">
    <name type="scientific">Seiridium unicorne</name>
    <dbReference type="NCBI Taxonomy" id="138068"/>
    <lineage>
        <taxon>Eukaryota</taxon>
        <taxon>Fungi</taxon>
        <taxon>Dikarya</taxon>
        <taxon>Ascomycota</taxon>
        <taxon>Pezizomycotina</taxon>
        <taxon>Sordariomycetes</taxon>
        <taxon>Xylariomycetidae</taxon>
        <taxon>Amphisphaeriales</taxon>
        <taxon>Sporocadaceae</taxon>
        <taxon>Seiridium</taxon>
    </lineage>
</organism>
<dbReference type="Pfam" id="PF00668">
    <property type="entry name" value="Condensation"/>
    <property type="match status" value="1"/>
</dbReference>
<dbReference type="Gene3D" id="3.40.47.10">
    <property type="match status" value="1"/>
</dbReference>
<evidence type="ECO:0000256" key="6">
    <source>
        <dbReference type="ARBA" id="ARBA00022737"/>
    </source>
</evidence>
<dbReference type="Gene3D" id="3.10.129.110">
    <property type="entry name" value="Polyketide synthase dehydratase"/>
    <property type="match status" value="1"/>
</dbReference>
<dbReference type="PANTHER" id="PTHR43775">
    <property type="entry name" value="FATTY ACID SYNTHASE"/>
    <property type="match status" value="1"/>
</dbReference>
<dbReference type="PANTHER" id="PTHR43775:SF20">
    <property type="entry name" value="HYBRID PKS-NRPS SYNTHETASE APDA"/>
    <property type="match status" value="1"/>
</dbReference>
<keyword evidence="6" id="KW-0677">Repeat</keyword>
<feature type="region of interest" description="C-terminal hotdog fold" evidence="9">
    <location>
        <begin position="1087"/>
        <end position="1235"/>
    </location>
</feature>
<dbReference type="SMART" id="SM00827">
    <property type="entry name" value="PKS_AT"/>
    <property type="match status" value="1"/>
</dbReference>
<dbReference type="Gene3D" id="3.40.50.720">
    <property type="entry name" value="NAD(P)-binding Rossmann-like Domain"/>
    <property type="match status" value="1"/>
</dbReference>
<protein>
    <submittedName>
        <fullName evidence="13">Ketosynthase family 3 (KS3) domain-containing protein</fullName>
    </submittedName>
</protein>
<dbReference type="Gene3D" id="3.40.50.150">
    <property type="entry name" value="Vaccinia Virus protein VP39"/>
    <property type="match status" value="1"/>
</dbReference>
<evidence type="ECO:0000313" key="14">
    <source>
        <dbReference type="Proteomes" id="UP001408356"/>
    </source>
</evidence>
<dbReference type="InterPro" id="IPR023213">
    <property type="entry name" value="CAT-like_dom_sf"/>
</dbReference>
<dbReference type="InterPro" id="IPR020841">
    <property type="entry name" value="PKS_Beta-ketoAc_synthase_dom"/>
</dbReference>
<keyword evidence="2" id="KW-0597">Phosphoprotein</keyword>
<feature type="active site" description="Proton acceptor; for dehydratase activity" evidence="9">
    <location>
        <position position="971"/>
    </location>
</feature>
<accession>A0ABR2VHZ7</accession>
<evidence type="ECO:0000256" key="1">
    <source>
        <dbReference type="ARBA" id="ARBA00022450"/>
    </source>
</evidence>
<evidence type="ECO:0000256" key="4">
    <source>
        <dbReference type="ARBA" id="ARBA00022603"/>
    </source>
</evidence>
<dbReference type="Gene3D" id="3.30.559.30">
    <property type="entry name" value="Nonribosomal peptide synthetase, condensation domain"/>
    <property type="match status" value="1"/>
</dbReference>
<feature type="region of interest" description="Disordered" evidence="10">
    <location>
        <begin position="2482"/>
        <end position="2522"/>
    </location>
</feature>
<dbReference type="SMART" id="SM00826">
    <property type="entry name" value="PKS_DH"/>
    <property type="match status" value="1"/>
</dbReference>
<dbReference type="InterPro" id="IPR050091">
    <property type="entry name" value="PKS_NRPS_Biosynth_Enz"/>
</dbReference>